<reference evidence="1 2" key="2">
    <citation type="submission" date="2020-08" db="EMBL/GenBank/DDBJ databases">
        <authorList>
            <person name="Ueki A."/>
            <person name="Tonouchi A."/>
        </authorList>
    </citation>
    <scope>NUCLEOTIDE SEQUENCE [LARGE SCALE GENOMIC DNA]</scope>
    <source>
        <strain evidence="1 2">CTTW</strain>
    </source>
</reference>
<dbReference type="AlphaFoldDB" id="A0A7I8DEP0"/>
<reference evidence="1 2" key="1">
    <citation type="submission" date="2020-08" db="EMBL/GenBank/DDBJ databases">
        <title>Draft genome sequencing of an Anaerocolumna strain isolated from anoxic soil subjected to BSD treatment.</title>
        <authorList>
            <person name="Uek A."/>
            <person name="Tonouchi A."/>
        </authorList>
    </citation>
    <scope>NUCLEOTIDE SEQUENCE [LARGE SCALE GENOMIC DNA]</scope>
    <source>
        <strain evidence="1 2">CTTW</strain>
    </source>
</reference>
<dbReference type="Proteomes" id="UP000515703">
    <property type="component" value="Chromosome"/>
</dbReference>
<dbReference type="EMBL" id="AP023368">
    <property type="protein sequence ID" value="BCJ97003.1"/>
    <property type="molecule type" value="Genomic_DNA"/>
</dbReference>
<name>A0A7I8DEP0_9FIRM</name>
<protein>
    <submittedName>
        <fullName evidence="1">Uncharacterized protein</fullName>
    </submittedName>
</protein>
<evidence type="ECO:0000313" key="1">
    <source>
        <dbReference type="EMBL" id="BCJ97003.1"/>
    </source>
</evidence>
<gene>
    <name evidence="1" type="ORF">bsdcttw_00440</name>
</gene>
<accession>A0A7I8DEP0</accession>
<dbReference type="KEGG" id="acht:bsdcttw_00440"/>
<sequence>MSLYIGAISLKYKAISLKDKAISLKYKAISLKDKAINLQVALRIKIEALRTYLKEEMTANIAND</sequence>
<proteinExistence type="predicted"/>
<evidence type="ECO:0000313" key="2">
    <source>
        <dbReference type="Proteomes" id="UP000515703"/>
    </source>
</evidence>
<organism evidence="1 2">
    <name type="scientific">Anaerocolumna chitinilytica</name>
    <dbReference type="NCBI Taxonomy" id="1727145"/>
    <lineage>
        <taxon>Bacteria</taxon>
        <taxon>Bacillati</taxon>
        <taxon>Bacillota</taxon>
        <taxon>Clostridia</taxon>
        <taxon>Lachnospirales</taxon>
        <taxon>Lachnospiraceae</taxon>
        <taxon>Anaerocolumna</taxon>
    </lineage>
</organism>
<keyword evidence="2" id="KW-1185">Reference proteome</keyword>